<gene>
    <name evidence="2" type="ORF">NIES4072_58080</name>
</gene>
<comment type="caution">
    <text evidence="2">The sequence shown here is derived from an EMBL/GenBank/DDBJ whole genome shotgun (WGS) entry which is preliminary data.</text>
</comment>
<evidence type="ECO:0000256" key="1">
    <source>
        <dbReference type="SAM" id="MobiDB-lite"/>
    </source>
</evidence>
<feature type="compositionally biased region" description="Basic and acidic residues" evidence="1">
    <location>
        <begin position="18"/>
        <end position="28"/>
    </location>
</feature>
<evidence type="ECO:0000313" key="2">
    <source>
        <dbReference type="EMBL" id="GBG22102.1"/>
    </source>
</evidence>
<protein>
    <submittedName>
        <fullName evidence="2">Uncharacterized protein</fullName>
    </submittedName>
</protein>
<dbReference type="AlphaFoldDB" id="A0A2R5FTL4"/>
<accession>A0A2R5FTL4</accession>
<keyword evidence="3" id="KW-1185">Reference proteome</keyword>
<evidence type="ECO:0000313" key="3">
    <source>
        <dbReference type="Proteomes" id="UP000245124"/>
    </source>
</evidence>
<reference evidence="2 3" key="1">
    <citation type="submission" date="2017-06" db="EMBL/GenBank/DDBJ databases">
        <title>Genome sequencing of cyanobaciteial culture collection at National Institute for Environmental Studies (NIES).</title>
        <authorList>
            <person name="Hirose Y."/>
            <person name="Shimura Y."/>
            <person name="Fujisawa T."/>
            <person name="Nakamura Y."/>
            <person name="Kawachi M."/>
        </authorList>
    </citation>
    <scope>NUCLEOTIDE SEQUENCE [LARGE SCALE GENOMIC DNA]</scope>
    <source>
        <strain evidence="2 3">NIES-4072</strain>
    </source>
</reference>
<name>A0A2R5FTL4_NOSCO</name>
<feature type="region of interest" description="Disordered" evidence="1">
    <location>
        <begin position="1"/>
        <end position="53"/>
    </location>
</feature>
<dbReference type="Proteomes" id="UP000245124">
    <property type="component" value="Unassembled WGS sequence"/>
</dbReference>
<proteinExistence type="predicted"/>
<sequence length="114" mass="12648">MREQGEQGEQGKQGRQGRQGDKGTRGENLKQVFPLVPNSQESPSPLTHAQCPMPTAQYPITNYKFSATRLRRRSWACISSFVQDAAKVLKPQLTKGLGILYSKRLSKSVPFSVG</sequence>
<organism evidence="2 3">
    <name type="scientific">Nostoc commune NIES-4072</name>
    <dbReference type="NCBI Taxonomy" id="2005467"/>
    <lineage>
        <taxon>Bacteria</taxon>
        <taxon>Bacillati</taxon>
        <taxon>Cyanobacteriota</taxon>
        <taxon>Cyanophyceae</taxon>
        <taxon>Nostocales</taxon>
        <taxon>Nostocaceae</taxon>
        <taxon>Nostoc</taxon>
    </lineage>
</organism>
<dbReference type="EMBL" id="BDUD01000001">
    <property type="protein sequence ID" value="GBG22102.1"/>
    <property type="molecule type" value="Genomic_DNA"/>
</dbReference>
<feature type="compositionally biased region" description="Polar residues" evidence="1">
    <location>
        <begin position="37"/>
        <end position="47"/>
    </location>
</feature>